<dbReference type="InterPro" id="IPR001031">
    <property type="entry name" value="Thioesterase"/>
</dbReference>
<dbReference type="Pfam" id="PF00550">
    <property type="entry name" value="PP-binding"/>
    <property type="match status" value="1"/>
</dbReference>
<dbReference type="PANTHER" id="PTHR45527">
    <property type="entry name" value="NONRIBOSOMAL PEPTIDE SYNTHETASE"/>
    <property type="match status" value="1"/>
</dbReference>
<organism evidence="6 7">
    <name type="scientific">Streptomyces rimosus subsp. rimosus (strain ATCC 10970 / DSM 40260 / JCM 4667 / NRRL 2234)</name>
    <dbReference type="NCBI Taxonomy" id="1265868"/>
    <lineage>
        <taxon>Bacteria</taxon>
        <taxon>Bacillati</taxon>
        <taxon>Actinomycetota</taxon>
        <taxon>Actinomycetes</taxon>
        <taxon>Kitasatosporales</taxon>
        <taxon>Streptomycetaceae</taxon>
        <taxon>Streptomyces</taxon>
    </lineage>
</organism>
<dbReference type="Pfam" id="PF13193">
    <property type="entry name" value="AMP-binding_C"/>
    <property type="match status" value="1"/>
</dbReference>
<dbReference type="Gene3D" id="3.40.50.1820">
    <property type="entry name" value="alpha/beta hydrolase"/>
    <property type="match status" value="1"/>
</dbReference>
<dbReference type="GO" id="GO:0008610">
    <property type="term" value="P:lipid biosynthetic process"/>
    <property type="evidence" value="ECO:0007669"/>
    <property type="project" value="UniProtKB-ARBA"/>
</dbReference>
<keyword evidence="3" id="KW-0597">Phosphoprotein</keyword>
<dbReference type="InterPro" id="IPR001242">
    <property type="entry name" value="Condensation_dom"/>
</dbReference>
<dbReference type="GO" id="GO:0003824">
    <property type="term" value="F:catalytic activity"/>
    <property type="evidence" value="ECO:0007669"/>
    <property type="project" value="InterPro"/>
</dbReference>
<proteinExistence type="predicted"/>
<dbReference type="InterPro" id="IPR020845">
    <property type="entry name" value="AMP-binding_CS"/>
</dbReference>
<dbReference type="InterPro" id="IPR000873">
    <property type="entry name" value="AMP-dep_synth/lig_dom"/>
</dbReference>
<dbReference type="Gene3D" id="1.10.1200.10">
    <property type="entry name" value="ACP-like"/>
    <property type="match status" value="1"/>
</dbReference>
<evidence type="ECO:0000259" key="5">
    <source>
        <dbReference type="PROSITE" id="PS50075"/>
    </source>
</evidence>
<dbReference type="SMART" id="SM00823">
    <property type="entry name" value="PKS_PP"/>
    <property type="match status" value="1"/>
</dbReference>
<dbReference type="Pfam" id="PF00668">
    <property type="entry name" value="Condensation"/>
    <property type="match status" value="1"/>
</dbReference>
<name>A0A8A1UWX0_STRR1</name>
<dbReference type="InterPro" id="IPR010071">
    <property type="entry name" value="AA_adenyl_dom"/>
</dbReference>
<keyword evidence="2" id="KW-0596">Phosphopantetheine</keyword>
<dbReference type="GO" id="GO:0044550">
    <property type="term" value="P:secondary metabolite biosynthetic process"/>
    <property type="evidence" value="ECO:0007669"/>
    <property type="project" value="TreeGrafter"/>
</dbReference>
<comment type="cofactor">
    <cofactor evidence="1">
        <name>pantetheine 4'-phosphate</name>
        <dbReference type="ChEBI" id="CHEBI:47942"/>
    </cofactor>
</comment>
<evidence type="ECO:0000313" key="6">
    <source>
        <dbReference type="EMBL" id="QST84897.1"/>
    </source>
</evidence>
<dbReference type="SUPFAM" id="SSF56801">
    <property type="entry name" value="Acetyl-CoA synthetase-like"/>
    <property type="match status" value="1"/>
</dbReference>
<dbReference type="Proteomes" id="UP000011074">
    <property type="component" value="Chromosome"/>
</dbReference>
<evidence type="ECO:0000313" key="7">
    <source>
        <dbReference type="Proteomes" id="UP000011074"/>
    </source>
</evidence>
<gene>
    <name evidence="6" type="ORF">SRIM_036305</name>
</gene>
<sequence length="1394" mass="151690">MSSARDFPQRPARRPNTRPPATLITAPYRTVFGPGRGGSCSAVRTNKPPRTEEELVLPANQTFRASTSDNPRTTRKQTAVEPLPSRTGPLELSYAQQRLWFLAQLRGAGEAYHMPQAFRLRGPLDRDALTRALDALVARHEVLRTRLVTVAGTPYQQIDPADVGFSLQVHELSGAGDASAAEARLAELLREEAVAPFDLAEGPLVRGRLVVLAADHHVLLLTAHHIASDGWSMTVLTREITALYTAFRAGEANPLPPLPVQYADYAAWQRKWLSDGVPAKQADHWKKVLADAPELLELPTDRPRPAEQDYRGGKLPLEFDAELTAALKNASRRNGSTLFMTLLAGWALVLSRLSGQADVVIGTPVANRRRSELEGLIGFFVNTLALRIDLSGGPTVAELLKRVRGVALAALENQDLPWEQVVELVNPSRSPAHTPLFQTMFAWQNSEEGELSLPDIEVTPLDSPYDVAKFDLTLSLAEEDGRIVGSLDYARALFDAETVERYGRYLRRVLTQMAADPGTAADALALLDEEERDRLVTEWDGTVRRAAWSGVIDRFESRVREQPGRTALVCDGERLDYATLDRRANRLAHALLARGVRPDEVVGLHSGRSTALVVGALGILKAGAAYLPLDPELPAERLAAMVEDAAPALVLSDAPVPSGGRQSLAAVEAEGQRDDAPGIAAHPDRLAYVVFTSGSTGRPKGVGVTHGNVAGLFDHWLARFDDGAGEAASWWSGIGFDCSAFEILLPLTTGGALHPVPGELRADPDALLDWMRTHRIAQAFLPPAFIKWIDEAPAERLAGLALRRLLTGVEPVPEQALHRMREFLPELRLLNGYGPSETTVFSTGYTEPRPLSRQCPVGRPLDGTRVRLLDERLRPVPPGVTGEIYIGGAGLARGYVGRPGLTAERFVPDPFAPGERMYRTGDLARRLPGGDAEYVGRRDHQVKLRGFRIELGEIEAALLEGPAVREAVVLADRDAAGEARLVAFLGRGDAEARQPDAWRTMLARRLPGYMIPALFVELPRLPRTPNGKPDRAALLERARADAPVQVNQASPRDHVELALYRIWQRVLVRSEIGISDNFFDIGGTSISAIKLAHAVREEFGETLPVREIMLHPTIEALGGRLRRGAPDRPDSNLIEFRAGDGRRRVICVHPAGGTAFCYLSLAKALPESFGVHGIQSPGVNPGETFLPTVEAMAEAYLALVAPLLDGPVVLTGLSYGGLVAHEMGRRLAESGRTDVSVVLLDTQGSDGPVDPAATAPVDMAEFRDKLVKFNGMYPGIDDEQIDQYFHIYNHNRRTAGAYPAPPSAARTVLVQAVEDGADTPFRQDVRDFWQRRAKGDFVVEPAYCDHWEMLESAEVLRVAALIEAELARLGAAPPPPGSPSLPTGPEAESAQAQE</sequence>
<dbReference type="Pfam" id="PF00975">
    <property type="entry name" value="Thioesterase"/>
    <property type="match status" value="1"/>
</dbReference>
<dbReference type="InterPro" id="IPR029058">
    <property type="entry name" value="AB_hydrolase_fold"/>
</dbReference>
<evidence type="ECO:0000256" key="1">
    <source>
        <dbReference type="ARBA" id="ARBA00001957"/>
    </source>
</evidence>
<reference evidence="6" key="3">
    <citation type="journal article" date="2021" name="bioRxiv">
        <title>Bilateral symmetry of linear streptomycete chromosomes.</title>
        <authorList>
            <person name="Algora-Gallardo L."/>
            <person name="Schniete J.K."/>
            <person name="Mark D.R."/>
            <person name="Hunter I.S."/>
            <person name="Herron P.R."/>
        </authorList>
    </citation>
    <scope>NUCLEOTIDE SEQUENCE</scope>
    <source>
        <strain evidence="6">ATCC 10970</strain>
    </source>
</reference>
<dbReference type="InterPro" id="IPR020806">
    <property type="entry name" value="PKS_PP-bd"/>
</dbReference>
<dbReference type="InterPro" id="IPR020802">
    <property type="entry name" value="TesA-like"/>
</dbReference>
<dbReference type="CDD" id="cd05930">
    <property type="entry name" value="A_NRPS"/>
    <property type="match status" value="1"/>
</dbReference>
<accession>A0A8A1UWX0</accession>
<dbReference type="FunFam" id="2.30.38.10:FF:000001">
    <property type="entry name" value="Non-ribosomal peptide synthetase PvdI"/>
    <property type="match status" value="1"/>
</dbReference>
<dbReference type="Gene3D" id="2.30.38.10">
    <property type="entry name" value="Luciferase, Domain 3"/>
    <property type="match status" value="1"/>
</dbReference>
<dbReference type="Gene3D" id="3.40.50.980">
    <property type="match status" value="2"/>
</dbReference>
<dbReference type="InterPro" id="IPR045851">
    <property type="entry name" value="AMP-bd_C_sf"/>
</dbReference>
<dbReference type="SUPFAM" id="SSF53474">
    <property type="entry name" value="alpha/beta-Hydrolases"/>
    <property type="match status" value="1"/>
</dbReference>
<dbReference type="EMBL" id="CP048261">
    <property type="protein sequence ID" value="QST84897.1"/>
    <property type="molecule type" value="Genomic_DNA"/>
</dbReference>
<feature type="region of interest" description="Disordered" evidence="4">
    <location>
        <begin position="1"/>
        <end position="84"/>
    </location>
</feature>
<dbReference type="SUPFAM" id="SSF47336">
    <property type="entry name" value="ACP-like"/>
    <property type="match status" value="1"/>
</dbReference>
<evidence type="ECO:0000256" key="3">
    <source>
        <dbReference type="ARBA" id="ARBA00022553"/>
    </source>
</evidence>
<dbReference type="GO" id="GO:0031177">
    <property type="term" value="F:phosphopantetheine binding"/>
    <property type="evidence" value="ECO:0007669"/>
    <property type="project" value="InterPro"/>
</dbReference>
<dbReference type="InterPro" id="IPR025110">
    <property type="entry name" value="AMP-bd_C"/>
</dbReference>
<dbReference type="Gene3D" id="3.30.559.30">
    <property type="entry name" value="Nonribosomal peptide synthetase, condensation domain"/>
    <property type="match status" value="1"/>
</dbReference>
<protein>
    <submittedName>
        <fullName evidence="6">Non-ribosomal peptide synthetase</fullName>
    </submittedName>
</protein>
<dbReference type="PROSITE" id="PS00455">
    <property type="entry name" value="AMP_BINDING"/>
    <property type="match status" value="1"/>
</dbReference>
<evidence type="ECO:0000256" key="4">
    <source>
        <dbReference type="SAM" id="MobiDB-lite"/>
    </source>
</evidence>
<dbReference type="PANTHER" id="PTHR45527:SF1">
    <property type="entry name" value="FATTY ACID SYNTHASE"/>
    <property type="match status" value="1"/>
</dbReference>
<dbReference type="Gene3D" id="3.30.300.30">
    <property type="match status" value="1"/>
</dbReference>
<dbReference type="CDD" id="cd19531">
    <property type="entry name" value="LCL_NRPS-like"/>
    <property type="match status" value="1"/>
</dbReference>
<dbReference type="SUPFAM" id="SSF52777">
    <property type="entry name" value="CoA-dependent acyltransferases"/>
    <property type="match status" value="2"/>
</dbReference>
<feature type="region of interest" description="Disordered" evidence="4">
    <location>
        <begin position="1370"/>
        <end position="1394"/>
    </location>
</feature>
<evidence type="ECO:0000256" key="2">
    <source>
        <dbReference type="ARBA" id="ARBA00022450"/>
    </source>
</evidence>
<dbReference type="GO" id="GO:0043041">
    <property type="term" value="P:amino acid activation for nonribosomal peptide biosynthetic process"/>
    <property type="evidence" value="ECO:0007669"/>
    <property type="project" value="TreeGrafter"/>
</dbReference>
<dbReference type="InterPro" id="IPR036736">
    <property type="entry name" value="ACP-like_sf"/>
</dbReference>
<dbReference type="Gene3D" id="3.30.559.10">
    <property type="entry name" value="Chloramphenicol acetyltransferase-like domain"/>
    <property type="match status" value="1"/>
</dbReference>
<dbReference type="FunFam" id="3.40.50.980:FF:000001">
    <property type="entry name" value="Non-ribosomal peptide synthetase"/>
    <property type="match status" value="1"/>
</dbReference>
<dbReference type="NCBIfam" id="TIGR01733">
    <property type="entry name" value="AA-adenyl-dom"/>
    <property type="match status" value="1"/>
</dbReference>
<dbReference type="Pfam" id="PF00501">
    <property type="entry name" value="AMP-binding"/>
    <property type="match status" value="1"/>
</dbReference>
<dbReference type="GO" id="GO:0017000">
    <property type="term" value="P:antibiotic biosynthetic process"/>
    <property type="evidence" value="ECO:0007669"/>
    <property type="project" value="UniProtKB-ARBA"/>
</dbReference>
<reference evidence="6" key="2">
    <citation type="submission" date="2020-01" db="EMBL/GenBank/DDBJ databases">
        <authorList>
            <person name="Algora L."/>
            <person name="Schniete J.K."/>
            <person name="MacFadyen A."/>
            <person name="Hoskisson P.A."/>
            <person name="Hunter I.S."/>
            <person name="Herron P.R."/>
        </authorList>
    </citation>
    <scope>NUCLEOTIDE SEQUENCE</scope>
    <source>
        <strain evidence="6">ATCC 10970</strain>
    </source>
</reference>
<dbReference type="GO" id="GO:0005737">
    <property type="term" value="C:cytoplasm"/>
    <property type="evidence" value="ECO:0007669"/>
    <property type="project" value="TreeGrafter"/>
</dbReference>
<dbReference type="InterPro" id="IPR023213">
    <property type="entry name" value="CAT-like_dom_sf"/>
</dbReference>
<feature type="compositionally biased region" description="Polar residues" evidence="4">
    <location>
        <begin position="59"/>
        <end position="71"/>
    </location>
</feature>
<dbReference type="SMART" id="SM00824">
    <property type="entry name" value="PKS_TE"/>
    <property type="match status" value="1"/>
</dbReference>
<feature type="domain" description="Carrier" evidence="5">
    <location>
        <begin position="1050"/>
        <end position="1125"/>
    </location>
</feature>
<dbReference type="PROSITE" id="PS50075">
    <property type="entry name" value="CARRIER"/>
    <property type="match status" value="1"/>
</dbReference>
<reference evidence="6" key="1">
    <citation type="submission" date="2012-12" db="EMBL/GenBank/DDBJ databases">
        <authorList>
            <person name="Pethick F.E."/>
            <person name="MacFadyen A.C."/>
            <person name="Tang Z."/>
            <person name="Sangal V."/>
            <person name="Tze-Tze L."/>
            <person name="Chu J."/>
            <person name="Guo M."/>
            <person name="Kirby R."/>
            <person name="Hoskisson P.A."/>
            <person name="Herron P.R."/>
            <person name="Hunter I.S."/>
        </authorList>
    </citation>
    <scope>NUCLEOTIDE SEQUENCE</scope>
    <source>
        <strain evidence="6">ATCC 10970</strain>
    </source>
</reference>
<dbReference type="FunFam" id="3.30.559.10:FF:000012">
    <property type="entry name" value="Non-ribosomal peptide synthetase"/>
    <property type="match status" value="1"/>
</dbReference>
<dbReference type="InterPro" id="IPR009081">
    <property type="entry name" value="PP-bd_ACP"/>
</dbReference>